<feature type="compositionally biased region" description="Polar residues" evidence="1">
    <location>
        <begin position="482"/>
        <end position="497"/>
    </location>
</feature>
<protein>
    <submittedName>
        <fullName evidence="2">Conjugal transfer protein TraN</fullName>
    </submittedName>
</protein>
<dbReference type="OrthoDB" id="5297981at2"/>
<feature type="region of interest" description="Disordered" evidence="1">
    <location>
        <begin position="1"/>
        <end position="20"/>
    </location>
</feature>
<organism evidence="2 3">
    <name type="scientific">Burkholderia multivorans</name>
    <dbReference type="NCBI Taxonomy" id="87883"/>
    <lineage>
        <taxon>Bacteria</taxon>
        <taxon>Pseudomonadati</taxon>
        <taxon>Pseudomonadota</taxon>
        <taxon>Betaproteobacteria</taxon>
        <taxon>Burkholderiales</taxon>
        <taxon>Burkholderiaceae</taxon>
        <taxon>Burkholderia</taxon>
        <taxon>Burkholderia cepacia complex</taxon>
    </lineage>
</organism>
<sequence length="505" mass="53299">MGRTASNKWSRRVGPIPAPRMSRAPASLCLPRRTEEPPMLITRIRRLFTSLVVTVLSLPLPTTAQTYGPGACSPVPGSQTCIDTTPCKTSGTGQQICLSTATPPAGALQVPYSCWQYSYSYACTGTTVDTCGQYRSNSACGVVGSVCNDTIAETGQCDEWTYTYRCQTKAEQTGQQMNCSNGLFDNSGFPTPPNNNNSFLTGAIGLELLGEAQKYTDGNSIFAGVEESCRKGYEGIQNCCKSTPGAQSNNMVMTAAIGAAGSVAKYAGEKLIDLASPYVFDAMYTNGIFSEALTQNFTTAFSLDAANGGGTLGTQLASGGIQFGVYGFTVGFGTMTPGLFGANMQLASFGSNGYLAFNPYVFAAMVAIQVIQGLSKCSQGEQLLALHKGAGLSTFIKEECAKKALGACVQYVDTYCSFNSQLAQIINIQGKTQLGLPLEGCSGLTPDQISKIDFKKIDFSAFSSQMMDQAMKGLPKNITGNYTPIMQNTPSGSSQKGGSAVLPTY</sequence>
<evidence type="ECO:0000313" key="3">
    <source>
        <dbReference type="Proteomes" id="UP000238982"/>
    </source>
</evidence>
<dbReference type="Proteomes" id="UP000238982">
    <property type="component" value="Unassembled WGS sequence"/>
</dbReference>
<accession>A0A2S9MU57</accession>
<comment type="caution">
    <text evidence="2">The sequence shown here is derived from an EMBL/GenBank/DDBJ whole genome shotgun (WGS) entry which is preliminary data.</text>
</comment>
<evidence type="ECO:0000313" key="2">
    <source>
        <dbReference type="EMBL" id="PRF62689.1"/>
    </source>
</evidence>
<feature type="region of interest" description="Disordered" evidence="1">
    <location>
        <begin position="482"/>
        <end position="505"/>
    </location>
</feature>
<proteinExistence type="predicted"/>
<dbReference type="NCBIfam" id="NF009018">
    <property type="entry name" value="PRK12355.4-1"/>
    <property type="match status" value="1"/>
</dbReference>
<dbReference type="EMBL" id="PVGH01000042">
    <property type="protein sequence ID" value="PRF62689.1"/>
    <property type="molecule type" value="Genomic_DNA"/>
</dbReference>
<evidence type="ECO:0000256" key="1">
    <source>
        <dbReference type="SAM" id="MobiDB-lite"/>
    </source>
</evidence>
<reference evidence="2 3" key="1">
    <citation type="submission" date="2018-03" db="EMBL/GenBank/DDBJ databases">
        <authorList>
            <person name="Keele B.F."/>
        </authorList>
    </citation>
    <scope>NUCLEOTIDE SEQUENCE [LARGE SCALE GENOMIC DNA]</scope>
    <source>
        <strain evidence="2 3">AU19729</strain>
    </source>
</reference>
<name>A0A2S9MU57_9BURK</name>
<dbReference type="InterPro" id="IPR014121">
    <property type="entry name" value="TraN_Ftype"/>
</dbReference>
<dbReference type="AlphaFoldDB" id="A0A2S9MU57"/>
<dbReference type="Pfam" id="PF06986">
    <property type="entry name" value="F_T4SS_TraN"/>
    <property type="match status" value="2"/>
</dbReference>
<gene>
    <name evidence="2" type="ORF">C6Q15_09715</name>
</gene>